<dbReference type="RefSeq" id="WP_277279525.1">
    <property type="nucleotide sequence ID" value="NZ_JAROCY010000016.1"/>
</dbReference>
<dbReference type="Gene3D" id="3.50.50.60">
    <property type="entry name" value="FAD/NAD(P)-binding domain"/>
    <property type="match status" value="1"/>
</dbReference>
<protein>
    <submittedName>
        <fullName evidence="1">Uncharacterized protein</fullName>
    </submittedName>
</protein>
<keyword evidence="2" id="KW-1185">Reference proteome</keyword>
<sequence length="337" mass="34679">MRGGSPAGVALHGSGIAAAAFVHVLAGENFPVFGDGGQGAYGGSAPVVMLGEQAVGLLSDLFRKPLFSAAHRIDRRIVRWGGGDPAVVPHRALAISGVDLAAALPQPTLQAGEAAFTVHTVPPFPQEAMLRFGSRPAAAAPVQLAPTADTHAALVEATEAGWLFLIPQGQGAGWLLSVGGDPDALLASAPLVASSVASLSPVVARFETAPRMLQVLVGEDFLALGHHALAFDPICGDGTATAARAAILAAAVVAGIAEGQDADLLLGHYNAMMVAAMRRHLQVSLPFYRSGGGTTWWLAQADAVAEGHAWCTRFLARVGDPRFVLQGNRLIPREKAA</sequence>
<evidence type="ECO:0000313" key="2">
    <source>
        <dbReference type="Proteomes" id="UP001222770"/>
    </source>
</evidence>
<proteinExistence type="predicted"/>
<accession>A0ABT6CLF1</accession>
<name>A0ABT6CLF1_9SPHN</name>
<reference evidence="1 2" key="1">
    <citation type="submission" date="2023-03" db="EMBL/GenBank/DDBJ databases">
        <title>Novosphingobium cyanobacteriorum sp. nov., isolated from a eutrophic reservoir during the Microcystis bloom period.</title>
        <authorList>
            <person name="Kang M."/>
            <person name="Le V."/>
            <person name="Ko S.-R."/>
            <person name="Lee S.-A."/>
            <person name="Ahn C.-Y."/>
        </authorList>
    </citation>
    <scope>NUCLEOTIDE SEQUENCE [LARGE SCALE GENOMIC DNA]</scope>
    <source>
        <strain evidence="1 2">HBC54</strain>
    </source>
</reference>
<dbReference type="InterPro" id="IPR036188">
    <property type="entry name" value="FAD/NAD-bd_sf"/>
</dbReference>
<dbReference type="Proteomes" id="UP001222770">
    <property type="component" value="Unassembled WGS sequence"/>
</dbReference>
<gene>
    <name evidence="1" type="ORF">POM99_16190</name>
</gene>
<evidence type="ECO:0000313" key="1">
    <source>
        <dbReference type="EMBL" id="MDF8334750.1"/>
    </source>
</evidence>
<comment type="caution">
    <text evidence="1">The sequence shown here is derived from an EMBL/GenBank/DDBJ whole genome shotgun (WGS) entry which is preliminary data.</text>
</comment>
<dbReference type="EMBL" id="JAROCY010000016">
    <property type="protein sequence ID" value="MDF8334750.1"/>
    <property type="molecule type" value="Genomic_DNA"/>
</dbReference>
<organism evidence="1 2">
    <name type="scientific">Novosphingobium cyanobacteriorum</name>
    <dbReference type="NCBI Taxonomy" id="3024215"/>
    <lineage>
        <taxon>Bacteria</taxon>
        <taxon>Pseudomonadati</taxon>
        <taxon>Pseudomonadota</taxon>
        <taxon>Alphaproteobacteria</taxon>
        <taxon>Sphingomonadales</taxon>
        <taxon>Sphingomonadaceae</taxon>
        <taxon>Novosphingobium</taxon>
    </lineage>
</organism>